<evidence type="ECO:0000313" key="3">
    <source>
        <dbReference type="Proteomes" id="UP000324091"/>
    </source>
</evidence>
<feature type="region of interest" description="Disordered" evidence="1">
    <location>
        <begin position="1"/>
        <end position="25"/>
    </location>
</feature>
<keyword evidence="3" id="KW-1185">Reference proteome</keyword>
<evidence type="ECO:0000256" key="1">
    <source>
        <dbReference type="SAM" id="MobiDB-lite"/>
    </source>
</evidence>
<gene>
    <name evidence="2" type="ORF">D4764_05G0008150</name>
</gene>
<organism evidence="2 3">
    <name type="scientific">Takifugu flavidus</name>
    <name type="common">sansaifugu</name>
    <dbReference type="NCBI Taxonomy" id="433684"/>
    <lineage>
        <taxon>Eukaryota</taxon>
        <taxon>Metazoa</taxon>
        <taxon>Chordata</taxon>
        <taxon>Craniata</taxon>
        <taxon>Vertebrata</taxon>
        <taxon>Euteleostomi</taxon>
        <taxon>Actinopterygii</taxon>
        <taxon>Neopterygii</taxon>
        <taxon>Teleostei</taxon>
        <taxon>Neoteleostei</taxon>
        <taxon>Acanthomorphata</taxon>
        <taxon>Eupercaria</taxon>
        <taxon>Tetraodontiformes</taxon>
        <taxon>Tetradontoidea</taxon>
        <taxon>Tetraodontidae</taxon>
        <taxon>Takifugu</taxon>
    </lineage>
</organism>
<protein>
    <submittedName>
        <fullName evidence="2">Uncharacterized protein</fullName>
    </submittedName>
</protein>
<proteinExistence type="predicted"/>
<comment type="caution">
    <text evidence="2">The sequence shown here is derived from an EMBL/GenBank/DDBJ whole genome shotgun (WGS) entry which is preliminary data.</text>
</comment>
<feature type="region of interest" description="Disordered" evidence="1">
    <location>
        <begin position="95"/>
        <end position="116"/>
    </location>
</feature>
<reference evidence="2 3" key="1">
    <citation type="submission" date="2019-04" db="EMBL/GenBank/DDBJ databases">
        <title>Chromosome genome assembly for Takifugu flavidus.</title>
        <authorList>
            <person name="Xiao S."/>
        </authorList>
    </citation>
    <scope>NUCLEOTIDE SEQUENCE [LARGE SCALE GENOMIC DNA]</scope>
    <source>
        <strain evidence="2">HTHZ2018</strain>
        <tissue evidence="2">Muscle</tissue>
    </source>
</reference>
<accession>A0A5C6N0X5</accession>
<feature type="compositionally biased region" description="Basic and acidic residues" evidence="1">
    <location>
        <begin position="48"/>
        <end position="60"/>
    </location>
</feature>
<dbReference type="AlphaFoldDB" id="A0A5C6N0X5"/>
<evidence type="ECO:0000313" key="2">
    <source>
        <dbReference type="EMBL" id="TWW60725.1"/>
    </source>
</evidence>
<feature type="compositionally biased region" description="Basic and acidic residues" evidence="1">
    <location>
        <begin position="15"/>
        <end position="25"/>
    </location>
</feature>
<name>A0A5C6N0X5_9TELE</name>
<dbReference type="Proteomes" id="UP000324091">
    <property type="component" value="Chromosome 5"/>
</dbReference>
<sequence length="116" mass="12544">MPTDGQLSNLEEEHESQKMTGGERDVRNVAALLACRPGFLCRSVQLPKQREKKPQNRSRTEGPTGLRNGKQMAVSFDGSRLQSAVQERKLLIRCHPSSGLGAGGGGGQGEDRQSEA</sequence>
<dbReference type="EMBL" id="RHFK02000018">
    <property type="protein sequence ID" value="TWW60725.1"/>
    <property type="molecule type" value="Genomic_DNA"/>
</dbReference>
<feature type="region of interest" description="Disordered" evidence="1">
    <location>
        <begin position="43"/>
        <end position="81"/>
    </location>
</feature>